<keyword evidence="2" id="KW-0813">Transport</keyword>
<keyword evidence="4" id="KW-0762">Sugar transport</keyword>
<evidence type="ECO:0000313" key="13">
    <source>
        <dbReference type="Proteomes" id="UP000008366"/>
    </source>
</evidence>
<evidence type="ECO:0000256" key="1">
    <source>
        <dbReference type="ARBA" id="ARBA00004651"/>
    </source>
</evidence>
<dbReference type="STRING" id="1184609.KILIM_003_00940"/>
<dbReference type="OrthoDB" id="9797715at2"/>
<feature type="region of interest" description="Disordered" evidence="9">
    <location>
        <begin position="398"/>
        <end position="455"/>
    </location>
</feature>
<feature type="transmembrane region" description="Helical" evidence="10">
    <location>
        <begin position="367"/>
        <end position="387"/>
    </location>
</feature>
<keyword evidence="3" id="KW-1003">Cell membrane</keyword>
<evidence type="ECO:0000256" key="7">
    <source>
        <dbReference type="ARBA" id="ARBA00022989"/>
    </source>
</evidence>
<dbReference type="GO" id="GO:0090563">
    <property type="term" value="F:protein-phosphocysteine-sugar phosphotransferase activity"/>
    <property type="evidence" value="ECO:0007669"/>
    <property type="project" value="TreeGrafter"/>
</dbReference>
<organism evidence="12 13">
    <name type="scientific">Kineosphaera limosa NBRC 100340</name>
    <dbReference type="NCBI Taxonomy" id="1184609"/>
    <lineage>
        <taxon>Bacteria</taxon>
        <taxon>Bacillati</taxon>
        <taxon>Actinomycetota</taxon>
        <taxon>Actinomycetes</taxon>
        <taxon>Micrococcales</taxon>
        <taxon>Dermatophilaceae</taxon>
        <taxon>Kineosphaera</taxon>
    </lineage>
</organism>
<gene>
    <name evidence="12" type="ORF">KILIM_003_00940</name>
</gene>
<keyword evidence="7 10" id="KW-1133">Transmembrane helix</keyword>
<evidence type="ECO:0000256" key="6">
    <source>
        <dbReference type="ARBA" id="ARBA00022692"/>
    </source>
</evidence>
<feature type="transmembrane region" description="Helical" evidence="10">
    <location>
        <begin position="313"/>
        <end position="337"/>
    </location>
</feature>
<feature type="transmembrane region" description="Helical" evidence="10">
    <location>
        <begin position="290"/>
        <end position="307"/>
    </location>
</feature>
<feature type="transmembrane region" description="Helical" evidence="10">
    <location>
        <begin position="20"/>
        <end position="38"/>
    </location>
</feature>
<name>K6WK47_9MICO</name>
<evidence type="ECO:0000256" key="4">
    <source>
        <dbReference type="ARBA" id="ARBA00022597"/>
    </source>
</evidence>
<evidence type="ECO:0000259" key="11">
    <source>
        <dbReference type="PROSITE" id="PS51103"/>
    </source>
</evidence>
<protein>
    <submittedName>
        <fullName evidence="12">Putative phosphotransferase system enzyme IIC component</fullName>
    </submittedName>
</protein>
<dbReference type="eggNOG" id="COG1263">
    <property type="taxonomic scope" value="Bacteria"/>
</dbReference>
<feature type="transmembrane region" description="Helical" evidence="10">
    <location>
        <begin position="164"/>
        <end position="187"/>
    </location>
</feature>
<dbReference type="GO" id="GO:0009401">
    <property type="term" value="P:phosphoenolpyruvate-dependent sugar phosphotransferase system"/>
    <property type="evidence" value="ECO:0007669"/>
    <property type="project" value="UniProtKB-KW"/>
</dbReference>
<dbReference type="Pfam" id="PF02378">
    <property type="entry name" value="PTS_EIIC"/>
    <property type="match status" value="1"/>
</dbReference>
<evidence type="ECO:0000256" key="5">
    <source>
        <dbReference type="ARBA" id="ARBA00022683"/>
    </source>
</evidence>
<keyword evidence="12" id="KW-0808">Transferase</keyword>
<accession>K6WK47</accession>
<dbReference type="GO" id="GO:0008982">
    <property type="term" value="F:protein-N(PI)-phosphohistidine-sugar phosphotransferase activity"/>
    <property type="evidence" value="ECO:0007669"/>
    <property type="project" value="InterPro"/>
</dbReference>
<evidence type="ECO:0000256" key="8">
    <source>
        <dbReference type="ARBA" id="ARBA00023136"/>
    </source>
</evidence>
<dbReference type="PROSITE" id="PS51103">
    <property type="entry name" value="PTS_EIIC_TYPE_1"/>
    <property type="match status" value="1"/>
</dbReference>
<evidence type="ECO:0000256" key="9">
    <source>
        <dbReference type="SAM" id="MobiDB-lite"/>
    </source>
</evidence>
<dbReference type="Proteomes" id="UP000008366">
    <property type="component" value="Unassembled WGS sequence"/>
</dbReference>
<feature type="domain" description="PTS EIIC type-1" evidence="11">
    <location>
        <begin position="11"/>
        <end position="399"/>
    </location>
</feature>
<proteinExistence type="predicted"/>
<keyword evidence="8 10" id="KW-0472">Membrane</keyword>
<evidence type="ECO:0000256" key="3">
    <source>
        <dbReference type="ARBA" id="ARBA00022475"/>
    </source>
</evidence>
<dbReference type="InterPro" id="IPR050429">
    <property type="entry name" value="PTS_Glucose_EIICBA"/>
</dbReference>
<sequence length="455" mass="47270">MTTLDSNSARRVNLAGLQKFGRSLMLPIAALPVAGLMLRLGSPDLLGDDGLGWGPVAAVIGAAGGALFTHLPLLFAVGVAIGWARKSDGSTALAAVVGYLTYKAVGDAMSPYILGVAPAGETQRLINFGVLGGILVGLLAGWLWQRFHRIALPEYLAFFGGRRFVPIVTAFAALGLSVVMAFIYPAFDTGLTSIGEWVSQNTVIGGFVYGTLNRLLIPLGLHHILNSVPWFLLGSFDTTGGVVHGDIARFLSGDPTAGAFMTGFFPIMMFALPAAALAMAQEARPAARKATFGLMFSVALTAFLTGVTEPLEFAFMFVAWPLYVLHAVLTGTSMALVNALGIRDGFSFSAGLFDFVLNWRIAEQPGLLIVVGLGYAVVYYVLFRFAIRRWNLRTPGREEETDAMEASGPAGANVGSDSPGAGGPGAGGPGAGGSGSGPASGGSPGTHPGAPHQRP</sequence>
<dbReference type="RefSeq" id="WP_006590704.1">
    <property type="nucleotide sequence ID" value="NZ_BAHD01000003.1"/>
</dbReference>
<keyword evidence="6 10" id="KW-0812">Transmembrane</keyword>
<comment type="caution">
    <text evidence="12">The sequence shown here is derived from an EMBL/GenBank/DDBJ whole genome shotgun (WGS) entry which is preliminary data.</text>
</comment>
<dbReference type="AlphaFoldDB" id="K6WK47"/>
<keyword evidence="13" id="KW-1185">Reference proteome</keyword>
<feature type="transmembrane region" description="Helical" evidence="10">
    <location>
        <begin position="344"/>
        <end position="361"/>
    </location>
</feature>
<dbReference type="GO" id="GO:0015764">
    <property type="term" value="P:N-acetylglucosamine transport"/>
    <property type="evidence" value="ECO:0007669"/>
    <property type="project" value="TreeGrafter"/>
</dbReference>
<comment type="subcellular location">
    <subcellularLocation>
        <location evidence="1">Cell membrane</location>
        <topology evidence="1">Multi-pass membrane protein</topology>
    </subcellularLocation>
</comment>
<feature type="transmembrane region" description="Helical" evidence="10">
    <location>
        <begin position="259"/>
        <end position="278"/>
    </location>
</feature>
<feature type="transmembrane region" description="Helical" evidence="10">
    <location>
        <begin position="58"/>
        <end position="84"/>
    </location>
</feature>
<feature type="compositionally biased region" description="Gly residues" evidence="9">
    <location>
        <begin position="420"/>
        <end position="444"/>
    </location>
</feature>
<reference evidence="12 13" key="1">
    <citation type="submission" date="2012-08" db="EMBL/GenBank/DDBJ databases">
        <title>Whole genome shotgun sequence of Kineosphaera limosa NBRC 100340.</title>
        <authorList>
            <person name="Yoshida I."/>
            <person name="Isaki S."/>
            <person name="Hosoyama A."/>
            <person name="Tsuchikane K."/>
            <person name="Katsumata H."/>
            <person name="Ando Y."/>
            <person name="Ohji S."/>
            <person name="Hamada M."/>
            <person name="Tamura T."/>
            <person name="Yamazoe A."/>
            <person name="Yamazaki S."/>
            <person name="Fujita N."/>
        </authorList>
    </citation>
    <scope>NUCLEOTIDE SEQUENCE [LARGE SCALE GENOMIC DNA]</scope>
    <source>
        <strain evidence="12 13">NBRC 100340</strain>
    </source>
</reference>
<dbReference type="InterPro" id="IPR003352">
    <property type="entry name" value="PTS_EIIC"/>
</dbReference>
<feature type="compositionally biased region" description="Low complexity" evidence="9">
    <location>
        <begin position="445"/>
        <end position="455"/>
    </location>
</feature>
<dbReference type="EMBL" id="BAHD01000003">
    <property type="protein sequence ID" value="GAB94171.1"/>
    <property type="molecule type" value="Genomic_DNA"/>
</dbReference>
<dbReference type="PANTHER" id="PTHR30009:SF4">
    <property type="entry name" value="PTS SYSTEM N-ACETYLGLUCOSAMINE-SPECIFIC EIICBA COMPONENT"/>
    <property type="match status" value="1"/>
</dbReference>
<dbReference type="InterPro" id="IPR013013">
    <property type="entry name" value="PTS_EIIC_1"/>
</dbReference>
<feature type="transmembrane region" description="Helical" evidence="10">
    <location>
        <begin position="91"/>
        <end position="113"/>
    </location>
</feature>
<dbReference type="GO" id="GO:0005886">
    <property type="term" value="C:plasma membrane"/>
    <property type="evidence" value="ECO:0007669"/>
    <property type="project" value="UniProtKB-SubCell"/>
</dbReference>
<evidence type="ECO:0000313" key="12">
    <source>
        <dbReference type="EMBL" id="GAB94171.1"/>
    </source>
</evidence>
<keyword evidence="5" id="KW-0598">Phosphotransferase system</keyword>
<dbReference type="PANTHER" id="PTHR30009">
    <property type="entry name" value="CYTOCHROME C-TYPE SYNTHESIS PROTEIN AND PTS TRANSMEMBRANE COMPONENT"/>
    <property type="match status" value="1"/>
</dbReference>
<evidence type="ECO:0000256" key="2">
    <source>
        <dbReference type="ARBA" id="ARBA00022448"/>
    </source>
</evidence>
<evidence type="ECO:0000256" key="10">
    <source>
        <dbReference type="SAM" id="Phobius"/>
    </source>
</evidence>
<feature type="transmembrane region" description="Helical" evidence="10">
    <location>
        <begin position="125"/>
        <end position="144"/>
    </location>
</feature>